<evidence type="ECO:0000313" key="3">
    <source>
        <dbReference type="Proteomes" id="UP000663887"/>
    </source>
</evidence>
<accession>A0A816SC45</accession>
<sequence>MDRPDVLHLTLGFIAVRNHSTDENISLEDARNREKEFFNQHPASSVASHCLGIDALINCLADYILIVSKKHFQKCERILAKYFELADWYIENVIQERFKSSNDGQHNSMLNKLACNFKKVQNIIEKQSKNMFSSPYRSRVNKAMLACFGEQLQSFLPHPVLKRFICKELDELWCVIEVLIEESFHMTCKLLLDNDKDACKNDNLLLKLLPIFRNIVAKYLKKKKQAVHDQLKEMIRLEKLESYTQNCFYVNEVNKLKFHAEKSKSTTAEVQTKSFISDDDNDHVKPAVNVILYDDEPVDEMIFSIYSYWYVTFKRFMDYTALSLRAGCVFGTCFGIRESTGQIAVKQNDLQTKVRLEKVDAIPGDGRITVDSNDMLISGSKLLENPPLITLDSLAEYLTCSRIINTTSPSTPAPTTHYQQSVLDFAKTWLDYETTVPINSAVNRPSAIKKVAVHKQI</sequence>
<dbReference type="Proteomes" id="UP000663887">
    <property type="component" value="Unassembled WGS sequence"/>
</dbReference>
<protein>
    <recommendedName>
        <fullName evidence="1">Dynamin stalk domain-containing protein</fullName>
    </recommendedName>
</protein>
<dbReference type="Pfam" id="PF01031">
    <property type="entry name" value="Dynamin_M"/>
    <property type="match status" value="1"/>
</dbReference>
<dbReference type="EMBL" id="CAJNRG010006029">
    <property type="protein sequence ID" value="CAF2081967.1"/>
    <property type="molecule type" value="Genomic_DNA"/>
</dbReference>
<feature type="domain" description="Dynamin stalk" evidence="1">
    <location>
        <begin position="5"/>
        <end position="62"/>
    </location>
</feature>
<gene>
    <name evidence="2" type="ORF">XDN619_LOCUS14939</name>
</gene>
<evidence type="ECO:0000313" key="2">
    <source>
        <dbReference type="EMBL" id="CAF2081967.1"/>
    </source>
</evidence>
<reference evidence="2" key="1">
    <citation type="submission" date="2021-02" db="EMBL/GenBank/DDBJ databases">
        <authorList>
            <person name="Nowell W R."/>
        </authorList>
    </citation>
    <scope>NUCLEOTIDE SEQUENCE</scope>
</reference>
<dbReference type="Gene3D" id="1.20.120.1240">
    <property type="entry name" value="Dynamin, middle domain"/>
    <property type="match status" value="1"/>
</dbReference>
<organism evidence="2 3">
    <name type="scientific">Rotaria magnacalcarata</name>
    <dbReference type="NCBI Taxonomy" id="392030"/>
    <lineage>
        <taxon>Eukaryota</taxon>
        <taxon>Metazoa</taxon>
        <taxon>Spiralia</taxon>
        <taxon>Gnathifera</taxon>
        <taxon>Rotifera</taxon>
        <taxon>Eurotatoria</taxon>
        <taxon>Bdelloidea</taxon>
        <taxon>Philodinida</taxon>
        <taxon>Philodinidae</taxon>
        <taxon>Rotaria</taxon>
    </lineage>
</organism>
<comment type="caution">
    <text evidence="2">The sequence shown here is derived from an EMBL/GenBank/DDBJ whole genome shotgun (WGS) entry which is preliminary data.</text>
</comment>
<dbReference type="InterPro" id="IPR000375">
    <property type="entry name" value="Dynamin_stalk"/>
</dbReference>
<evidence type="ECO:0000259" key="1">
    <source>
        <dbReference type="Pfam" id="PF01031"/>
    </source>
</evidence>
<name>A0A816SC45_9BILA</name>
<dbReference type="Gene3D" id="3.40.50.300">
    <property type="entry name" value="P-loop containing nucleotide triphosphate hydrolases"/>
    <property type="match status" value="1"/>
</dbReference>
<dbReference type="InterPro" id="IPR027417">
    <property type="entry name" value="P-loop_NTPase"/>
</dbReference>
<proteinExistence type="predicted"/>
<dbReference type="AlphaFoldDB" id="A0A816SC45"/>